<organism evidence="1 2">
    <name type="scientific">Vermiconidia calcicola</name>
    <dbReference type="NCBI Taxonomy" id="1690605"/>
    <lineage>
        <taxon>Eukaryota</taxon>
        <taxon>Fungi</taxon>
        <taxon>Dikarya</taxon>
        <taxon>Ascomycota</taxon>
        <taxon>Pezizomycotina</taxon>
        <taxon>Dothideomycetes</taxon>
        <taxon>Dothideomycetidae</taxon>
        <taxon>Mycosphaerellales</taxon>
        <taxon>Extremaceae</taxon>
        <taxon>Vermiconidia</taxon>
    </lineage>
</organism>
<reference evidence="1" key="1">
    <citation type="submission" date="2023-07" db="EMBL/GenBank/DDBJ databases">
        <title>Black Yeasts Isolated from many extreme environments.</title>
        <authorList>
            <person name="Coleine C."/>
            <person name="Stajich J.E."/>
            <person name="Selbmann L."/>
        </authorList>
    </citation>
    <scope>NUCLEOTIDE SEQUENCE</scope>
    <source>
        <strain evidence="1">CCFEE 5714</strain>
    </source>
</reference>
<dbReference type="EMBL" id="JAUTXU010000062">
    <property type="protein sequence ID" value="KAK3713477.1"/>
    <property type="molecule type" value="Genomic_DNA"/>
</dbReference>
<comment type="caution">
    <text evidence="1">The sequence shown here is derived from an EMBL/GenBank/DDBJ whole genome shotgun (WGS) entry which is preliminary data.</text>
</comment>
<gene>
    <name evidence="1" type="primary">TMA22_2</name>
    <name evidence="1" type="ORF">LTR37_008435</name>
</gene>
<dbReference type="Proteomes" id="UP001281147">
    <property type="component" value="Unassembled WGS sequence"/>
</dbReference>
<keyword evidence="2" id="KW-1185">Reference proteome</keyword>
<evidence type="ECO:0000313" key="1">
    <source>
        <dbReference type="EMBL" id="KAK3713477.1"/>
    </source>
</evidence>
<name>A0ACC3NDF1_9PEZI</name>
<protein>
    <submittedName>
        <fullName evidence="1">Translation machinery-associated protein 22</fullName>
    </submittedName>
</protein>
<sequence length="198" mass="21673">MAATEASPGDLRPAKKVVYCGVCSLPPEYCEFGGTTKRCSEWLENNHPDLYTHLYSEEALSQNLSTLSVDAQKRAEKDAKKKAAKAEAAESREAERKASSKVYIKRVERNKRKYVTEVSGLEHFGLDLKKVAKEFGKKFATGSSVAKTAAGGEEITVQGDVSDDIFDWLTENHEEVPEDNIELIEDKKKKSGAGAGAG</sequence>
<evidence type="ECO:0000313" key="2">
    <source>
        <dbReference type="Proteomes" id="UP001281147"/>
    </source>
</evidence>
<proteinExistence type="predicted"/>
<accession>A0ACC3NDF1</accession>